<accession>A0ABV6VKJ8</accession>
<dbReference type="EMBL" id="JBHEZX010000022">
    <property type="protein sequence ID" value="MFC1414260.1"/>
    <property type="molecule type" value="Genomic_DNA"/>
</dbReference>
<dbReference type="Proteomes" id="UP001592582">
    <property type="component" value="Unassembled WGS sequence"/>
</dbReference>
<evidence type="ECO:0000313" key="1">
    <source>
        <dbReference type="EMBL" id="MFC1414260.1"/>
    </source>
</evidence>
<sequence>MTKKQLNVRVDATTAEIARARAEQEGISMNQYIEKLVQQDMGETGRSFVDAAAQFMKEYEAAFLAEFGEHEAAGQRR</sequence>
<dbReference type="InterPro" id="IPR008651">
    <property type="entry name" value="Uncharacterised_HicB"/>
</dbReference>
<gene>
    <name evidence="1" type="ORF">ACEZDG_33860</name>
</gene>
<name>A0ABV6VKJ8_9ACTN</name>
<comment type="caution">
    <text evidence="1">The sequence shown here is derived from an EMBL/GenBank/DDBJ whole genome shotgun (WGS) entry which is preliminary data.</text>
</comment>
<dbReference type="InterPro" id="IPR013321">
    <property type="entry name" value="Arc_rbn_hlx_hlx"/>
</dbReference>
<dbReference type="InterPro" id="IPR010985">
    <property type="entry name" value="Ribbon_hlx_hlx"/>
</dbReference>
<reference evidence="1 2" key="1">
    <citation type="submission" date="2024-09" db="EMBL/GenBank/DDBJ databases">
        <authorList>
            <person name="Lee S.D."/>
        </authorList>
    </citation>
    <scope>NUCLEOTIDE SEQUENCE [LARGE SCALE GENOMIC DNA]</scope>
    <source>
        <strain evidence="1 2">N1-1</strain>
    </source>
</reference>
<dbReference type="Gene3D" id="1.10.1220.10">
    <property type="entry name" value="Met repressor-like"/>
    <property type="match status" value="1"/>
</dbReference>
<evidence type="ECO:0000313" key="2">
    <source>
        <dbReference type="Proteomes" id="UP001592582"/>
    </source>
</evidence>
<proteinExistence type="predicted"/>
<organism evidence="1 2">
    <name type="scientific">Streptacidiphilus alkalitolerans</name>
    <dbReference type="NCBI Taxonomy" id="3342712"/>
    <lineage>
        <taxon>Bacteria</taxon>
        <taxon>Bacillati</taxon>
        <taxon>Actinomycetota</taxon>
        <taxon>Actinomycetes</taxon>
        <taxon>Kitasatosporales</taxon>
        <taxon>Streptomycetaceae</taxon>
        <taxon>Streptacidiphilus</taxon>
    </lineage>
</organism>
<protein>
    <submittedName>
        <fullName evidence="1">Toxin-antitoxin system HicB family antitoxin</fullName>
    </submittedName>
</protein>
<dbReference type="Pfam" id="PF05534">
    <property type="entry name" value="HicB"/>
    <property type="match status" value="1"/>
</dbReference>
<dbReference type="SUPFAM" id="SSF47598">
    <property type="entry name" value="Ribbon-helix-helix"/>
    <property type="match status" value="1"/>
</dbReference>
<keyword evidence="2" id="KW-1185">Reference proteome</keyword>